<evidence type="ECO:0000313" key="3">
    <source>
        <dbReference type="EMBL" id="KAH7129715.1"/>
    </source>
</evidence>
<feature type="transmembrane region" description="Helical" evidence="1">
    <location>
        <begin position="187"/>
        <end position="208"/>
    </location>
</feature>
<dbReference type="Proteomes" id="UP000717696">
    <property type="component" value="Unassembled WGS sequence"/>
</dbReference>
<feature type="domain" description="DUF7702" evidence="2">
    <location>
        <begin position="14"/>
        <end position="249"/>
    </location>
</feature>
<feature type="transmembrane region" description="Helical" evidence="1">
    <location>
        <begin position="76"/>
        <end position="100"/>
    </location>
</feature>
<feature type="transmembrane region" description="Helical" evidence="1">
    <location>
        <begin position="150"/>
        <end position="167"/>
    </location>
</feature>
<dbReference type="OrthoDB" id="2560628at2759"/>
<dbReference type="InterPro" id="IPR056119">
    <property type="entry name" value="DUF7702"/>
</dbReference>
<sequence>MASNNLPSQASINLSYASLGIFGALFLPAVYIAWKHGKAGIICWPIFVSYFGLRFASDTYHIMRRHDTQEENTVTLMTNAGSIVCLSLTLIGMVYEALCLIPSTSRRIGRKIILGVTHFTNTIGIGMAAYAGKADPNEPEGVENATLNKIGNLLMFLVMIGVLFWLWPAGKRVFSARRDANYKAAKALVMAAGPATVLHLIRLSYGVTYAFNRIPSLDPVTGSFATRLILMFGTQLCVVLVVLVSGWFSKDAVPQPQVRVDDRSIEINNASTSLV</sequence>
<keyword evidence="4" id="KW-1185">Reference proteome</keyword>
<evidence type="ECO:0000256" key="1">
    <source>
        <dbReference type="SAM" id="Phobius"/>
    </source>
</evidence>
<reference evidence="3" key="1">
    <citation type="journal article" date="2021" name="Nat. Commun.">
        <title>Genetic determinants of endophytism in the Arabidopsis root mycobiome.</title>
        <authorList>
            <person name="Mesny F."/>
            <person name="Miyauchi S."/>
            <person name="Thiergart T."/>
            <person name="Pickel B."/>
            <person name="Atanasova L."/>
            <person name="Karlsson M."/>
            <person name="Huettel B."/>
            <person name="Barry K.W."/>
            <person name="Haridas S."/>
            <person name="Chen C."/>
            <person name="Bauer D."/>
            <person name="Andreopoulos W."/>
            <person name="Pangilinan J."/>
            <person name="LaButti K."/>
            <person name="Riley R."/>
            <person name="Lipzen A."/>
            <person name="Clum A."/>
            <person name="Drula E."/>
            <person name="Henrissat B."/>
            <person name="Kohler A."/>
            <person name="Grigoriev I.V."/>
            <person name="Martin F.M."/>
            <person name="Hacquard S."/>
        </authorList>
    </citation>
    <scope>NUCLEOTIDE SEQUENCE</scope>
    <source>
        <strain evidence="3">MPI-CAGE-AT-0021</strain>
    </source>
</reference>
<proteinExistence type="predicted"/>
<comment type="caution">
    <text evidence="3">The sequence shown here is derived from an EMBL/GenBank/DDBJ whole genome shotgun (WGS) entry which is preliminary data.</text>
</comment>
<dbReference type="PANTHER" id="PTHR42109:SF2">
    <property type="entry name" value="INTEGRAL MEMBRANE PROTEIN"/>
    <property type="match status" value="1"/>
</dbReference>
<gene>
    <name evidence="3" type="ORF">B0J13DRAFT_626870</name>
</gene>
<name>A0A9P9E1I3_9HYPO</name>
<dbReference type="Pfam" id="PF24800">
    <property type="entry name" value="DUF7702"/>
    <property type="match status" value="1"/>
</dbReference>
<feature type="transmembrane region" description="Helical" evidence="1">
    <location>
        <begin position="228"/>
        <end position="249"/>
    </location>
</feature>
<evidence type="ECO:0000259" key="2">
    <source>
        <dbReference type="Pfam" id="PF24800"/>
    </source>
</evidence>
<dbReference type="EMBL" id="JAGMUU010000020">
    <property type="protein sequence ID" value="KAH7129715.1"/>
    <property type="molecule type" value="Genomic_DNA"/>
</dbReference>
<organism evidence="3 4">
    <name type="scientific">Dactylonectria estremocensis</name>
    <dbReference type="NCBI Taxonomy" id="1079267"/>
    <lineage>
        <taxon>Eukaryota</taxon>
        <taxon>Fungi</taxon>
        <taxon>Dikarya</taxon>
        <taxon>Ascomycota</taxon>
        <taxon>Pezizomycotina</taxon>
        <taxon>Sordariomycetes</taxon>
        <taxon>Hypocreomycetidae</taxon>
        <taxon>Hypocreales</taxon>
        <taxon>Nectriaceae</taxon>
        <taxon>Dactylonectria</taxon>
    </lineage>
</organism>
<evidence type="ECO:0000313" key="4">
    <source>
        <dbReference type="Proteomes" id="UP000717696"/>
    </source>
</evidence>
<dbReference type="AlphaFoldDB" id="A0A9P9E1I3"/>
<feature type="transmembrane region" description="Helical" evidence="1">
    <location>
        <begin position="112"/>
        <end position="130"/>
    </location>
</feature>
<dbReference type="PANTHER" id="PTHR42109">
    <property type="entry name" value="UNPLACED GENOMIC SCAFFOLD UM_SCAF_CONTIG_1.265, WHOLE GENOME SHOTGUN SEQUENCE"/>
    <property type="match status" value="1"/>
</dbReference>
<feature type="transmembrane region" description="Helical" evidence="1">
    <location>
        <begin position="12"/>
        <end position="32"/>
    </location>
</feature>
<keyword evidence="1" id="KW-0472">Membrane</keyword>
<protein>
    <recommendedName>
        <fullName evidence="2">DUF7702 domain-containing protein</fullName>
    </recommendedName>
</protein>
<keyword evidence="1" id="KW-0812">Transmembrane</keyword>
<feature type="transmembrane region" description="Helical" evidence="1">
    <location>
        <begin position="39"/>
        <end position="56"/>
    </location>
</feature>
<keyword evidence="1" id="KW-1133">Transmembrane helix</keyword>
<accession>A0A9P9E1I3</accession>